<dbReference type="Pfam" id="PF00646">
    <property type="entry name" value="F-box"/>
    <property type="match status" value="1"/>
</dbReference>
<dbReference type="SUPFAM" id="SSF81383">
    <property type="entry name" value="F-box domain"/>
    <property type="match status" value="1"/>
</dbReference>
<dbReference type="Gene3D" id="1.20.1280.50">
    <property type="match status" value="1"/>
</dbReference>
<gene>
    <name evidence="2" type="ORF">O0I10_001038</name>
</gene>
<protein>
    <recommendedName>
        <fullName evidence="1">F-box domain-containing protein</fullName>
    </recommendedName>
</protein>
<dbReference type="GO" id="GO:0019005">
    <property type="term" value="C:SCF ubiquitin ligase complex"/>
    <property type="evidence" value="ECO:0007669"/>
    <property type="project" value="TreeGrafter"/>
</dbReference>
<proteinExistence type="predicted"/>
<accession>A0AAD7Y315</accession>
<dbReference type="SUPFAM" id="SSF48452">
    <property type="entry name" value="TPR-like"/>
    <property type="match status" value="1"/>
</dbReference>
<evidence type="ECO:0000313" key="3">
    <source>
        <dbReference type="Proteomes" id="UP001234581"/>
    </source>
</evidence>
<feature type="domain" description="F-box" evidence="1">
    <location>
        <begin position="142"/>
        <end position="172"/>
    </location>
</feature>
<evidence type="ECO:0000313" key="2">
    <source>
        <dbReference type="EMBL" id="KAJ8662862.1"/>
    </source>
</evidence>
<dbReference type="CDD" id="cd09917">
    <property type="entry name" value="F-box_SF"/>
    <property type="match status" value="1"/>
</dbReference>
<dbReference type="Proteomes" id="UP001234581">
    <property type="component" value="Unassembled WGS sequence"/>
</dbReference>
<dbReference type="GeneID" id="83208457"/>
<dbReference type="InterPro" id="IPR001810">
    <property type="entry name" value="F-box_dom"/>
</dbReference>
<evidence type="ECO:0000259" key="1">
    <source>
        <dbReference type="Pfam" id="PF00646"/>
    </source>
</evidence>
<dbReference type="GO" id="GO:0031146">
    <property type="term" value="P:SCF-dependent proteasomal ubiquitin-dependent protein catabolic process"/>
    <property type="evidence" value="ECO:0007669"/>
    <property type="project" value="TreeGrafter"/>
</dbReference>
<keyword evidence="3" id="KW-1185">Reference proteome</keyword>
<dbReference type="SUPFAM" id="SSF52047">
    <property type="entry name" value="RNI-like"/>
    <property type="match status" value="1"/>
</dbReference>
<dbReference type="RefSeq" id="XP_058347775.1">
    <property type="nucleotide sequence ID" value="XM_058481137.1"/>
</dbReference>
<dbReference type="Gene3D" id="3.80.10.10">
    <property type="entry name" value="Ribonuclease Inhibitor"/>
    <property type="match status" value="3"/>
</dbReference>
<dbReference type="Gene3D" id="1.25.40.10">
    <property type="entry name" value="Tetratricopeptide repeat domain"/>
    <property type="match status" value="1"/>
</dbReference>
<dbReference type="AlphaFoldDB" id="A0AAD7Y315"/>
<dbReference type="InterPro" id="IPR011990">
    <property type="entry name" value="TPR-like_helical_dom_sf"/>
</dbReference>
<dbReference type="InterPro" id="IPR006553">
    <property type="entry name" value="Leu-rich_rpt_Cys-con_subtyp"/>
</dbReference>
<dbReference type="EMBL" id="JARTCD010000003">
    <property type="protein sequence ID" value="KAJ8662862.1"/>
    <property type="molecule type" value="Genomic_DNA"/>
</dbReference>
<dbReference type="InterPro" id="IPR036047">
    <property type="entry name" value="F-box-like_dom_sf"/>
</dbReference>
<dbReference type="PANTHER" id="PTHR13318">
    <property type="entry name" value="PARTNER OF PAIRED, ISOFORM B-RELATED"/>
    <property type="match status" value="1"/>
</dbReference>
<sequence>MAAATTTDSTCWERHAHNGTTALCNANYSQAIKETTLALDELLRHQIGLLDTRSAAYSKTGHFELGMDDAHAMMRLAPQWSAGYLRAGEICMAQGWQQRAIKVYDQGLKEVPASDAESHHQLQEARAQATAQCQLRMDIVGQLPFDILDHLVTHLSVETLIECLCVSHAWRDRLLGCPDGWQHIIVDGYDAAVGSIINLLPVISNHIHNLSIMFLDNNSSLDIFKDIALGHFSRLRSLTLRRCKTGDFNTLSAALSKVSNTLTNLTISSMIDGIVPLPNVLSACPHLQSLGYRGVSQLGHIDPSMLPTTLSLTSLELEAINIRCAQLEPVLERCPNLRHVAVYQCEPSAVALIHRCCPQLESLYFNVYRMLYESETARAGGHGDSRGLRTLVFGRVRRELMEQLLLTHATTTTIERLVLQMDMSDPDPEELWEPIVNELHFPAVQSISITMQDTLHATMATIMQQCHTLTQVNISYSPVLSVDILLVLADLPYLRELSLHSVRHVSHPGIEHFFNRHRALGYKSPLRVFETDHVCDLSANALALLGDIVTLERIRLDHCTHTSSEAMDRFAAALVNNTTTSPSSSPSPTNGLKKLELSNLEGVTDNTMLMLSALPSLEHLELIRVVNVTDQGIADLVCDREFPSLTSLWIYDCPRITKYMMEHVQQILSNKRRRSLVVNQV</sequence>
<organism evidence="2 3">
    <name type="scientific">Lichtheimia ornata</name>
    <dbReference type="NCBI Taxonomy" id="688661"/>
    <lineage>
        <taxon>Eukaryota</taxon>
        <taxon>Fungi</taxon>
        <taxon>Fungi incertae sedis</taxon>
        <taxon>Mucoromycota</taxon>
        <taxon>Mucoromycotina</taxon>
        <taxon>Mucoromycetes</taxon>
        <taxon>Mucorales</taxon>
        <taxon>Lichtheimiaceae</taxon>
        <taxon>Lichtheimia</taxon>
    </lineage>
</organism>
<comment type="caution">
    <text evidence="2">The sequence shown here is derived from an EMBL/GenBank/DDBJ whole genome shotgun (WGS) entry which is preliminary data.</text>
</comment>
<dbReference type="SMART" id="SM00367">
    <property type="entry name" value="LRR_CC"/>
    <property type="match status" value="5"/>
</dbReference>
<dbReference type="InterPro" id="IPR032675">
    <property type="entry name" value="LRR_dom_sf"/>
</dbReference>
<name>A0AAD7Y315_9FUNG</name>
<reference evidence="2 3" key="1">
    <citation type="submission" date="2023-03" db="EMBL/GenBank/DDBJ databases">
        <title>Genome sequence of Lichtheimia ornata CBS 291.66.</title>
        <authorList>
            <person name="Mohabir J.T."/>
            <person name="Shea T.P."/>
            <person name="Kurbessoian T."/>
            <person name="Berby B."/>
            <person name="Fontaine J."/>
            <person name="Livny J."/>
            <person name="Gnirke A."/>
            <person name="Stajich J.E."/>
            <person name="Cuomo C.A."/>
        </authorList>
    </citation>
    <scope>NUCLEOTIDE SEQUENCE [LARGE SCALE GENOMIC DNA]</scope>
    <source>
        <strain evidence="2">CBS 291.66</strain>
    </source>
</reference>